<feature type="region of interest" description="Disordered" evidence="1">
    <location>
        <begin position="1"/>
        <end position="28"/>
    </location>
</feature>
<accession>A0A1N7F9Y3</accession>
<evidence type="ECO:0000256" key="1">
    <source>
        <dbReference type="SAM" id="MobiDB-lite"/>
    </source>
</evidence>
<proteinExistence type="predicted"/>
<dbReference type="Proteomes" id="UP000186096">
    <property type="component" value="Unassembled WGS sequence"/>
</dbReference>
<sequence>MGAFLFSGKGNALLSSEEPHPSGVDDSSEALAVEAVREGGRTVRDAIGTWSKTARLGVVLLFAAGACIIYNAATSSSQEDPPQCRIDVVLPAPAPDGGERLSS</sequence>
<protein>
    <submittedName>
        <fullName evidence="2">Uncharacterized protein</fullName>
    </submittedName>
</protein>
<dbReference type="EMBL" id="FTNI01000021">
    <property type="protein sequence ID" value="SIR97072.1"/>
    <property type="molecule type" value="Genomic_DNA"/>
</dbReference>
<evidence type="ECO:0000313" key="2">
    <source>
        <dbReference type="EMBL" id="SIR97072.1"/>
    </source>
</evidence>
<gene>
    <name evidence="2" type="ORF">SAMN05421833_12156</name>
</gene>
<dbReference type="AlphaFoldDB" id="A0A1N7F9Y3"/>
<evidence type="ECO:0000313" key="3">
    <source>
        <dbReference type="Proteomes" id="UP000186096"/>
    </source>
</evidence>
<keyword evidence="3" id="KW-1185">Reference proteome</keyword>
<organism evidence="2 3">
    <name type="scientific">Microbispora rosea</name>
    <dbReference type="NCBI Taxonomy" id="58117"/>
    <lineage>
        <taxon>Bacteria</taxon>
        <taxon>Bacillati</taxon>
        <taxon>Actinomycetota</taxon>
        <taxon>Actinomycetes</taxon>
        <taxon>Streptosporangiales</taxon>
        <taxon>Streptosporangiaceae</taxon>
        <taxon>Microbispora</taxon>
    </lineage>
</organism>
<reference evidence="3" key="1">
    <citation type="submission" date="2017-01" db="EMBL/GenBank/DDBJ databases">
        <authorList>
            <person name="Varghese N."/>
            <person name="Submissions S."/>
        </authorList>
    </citation>
    <scope>NUCLEOTIDE SEQUENCE [LARGE SCALE GENOMIC DNA]</scope>
    <source>
        <strain evidence="3">ATCC 12950</strain>
    </source>
</reference>
<name>A0A1N7F9Y3_9ACTN</name>